<sequence length="87" mass="10491">MKQKKSFLFISCDEAKHICDKAQYKEASILEKMKLNVRYLWCKVTRSYIKRNKKLTHTIKSSNINCLNNSEKQHLQKQFKQELKKQQ</sequence>
<protein>
    <recommendedName>
        <fullName evidence="3">Glycine dehydrogenase</fullName>
    </recommendedName>
</protein>
<name>A0A3R9MH47_9FLAO</name>
<dbReference type="EMBL" id="RWBG01000001">
    <property type="protein sequence ID" value="RSK42049.1"/>
    <property type="molecule type" value="Genomic_DNA"/>
</dbReference>
<reference evidence="1 2" key="1">
    <citation type="submission" date="2018-12" db="EMBL/GenBank/DDBJ databases">
        <title>Mangrovimonas spongiae sp. nov., a novel member of the genus Mangrovimonas isolated from marine sponge.</title>
        <authorList>
            <person name="Zhuang L."/>
            <person name="Luo L."/>
        </authorList>
    </citation>
    <scope>NUCLEOTIDE SEQUENCE [LARGE SCALE GENOMIC DNA]</scope>
    <source>
        <strain evidence="1 2">HN-E26</strain>
    </source>
</reference>
<proteinExistence type="predicted"/>
<gene>
    <name evidence="1" type="ORF">EJA19_03980</name>
</gene>
<dbReference type="Proteomes" id="UP000270620">
    <property type="component" value="Unassembled WGS sequence"/>
</dbReference>
<dbReference type="AlphaFoldDB" id="A0A3R9MH47"/>
<organism evidence="1 2">
    <name type="scientific">Mangrovimonas spongiae</name>
    <dbReference type="NCBI Taxonomy" id="2494697"/>
    <lineage>
        <taxon>Bacteria</taxon>
        <taxon>Pseudomonadati</taxon>
        <taxon>Bacteroidota</taxon>
        <taxon>Flavobacteriia</taxon>
        <taxon>Flavobacteriales</taxon>
        <taxon>Flavobacteriaceae</taxon>
        <taxon>Mangrovimonas</taxon>
    </lineage>
</organism>
<evidence type="ECO:0000313" key="1">
    <source>
        <dbReference type="EMBL" id="RSK42049.1"/>
    </source>
</evidence>
<keyword evidence="2" id="KW-1185">Reference proteome</keyword>
<evidence type="ECO:0000313" key="2">
    <source>
        <dbReference type="Proteomes" id="UP000270620"/>
    </source>
</evidence>
<comment type="caution">
    <text evidence="1">The sequence shown here is derived from an EMBL/GenBank/DDBJ whole genome shotgun (WGS) entry which is preliminary data.</text>
</comment>
<accession>A0A3R9MH47</accession>
<evidence type="ECO:0008006" key="3">
    <source>
        <dbReference type="Google" id="ProtNLM"/>
    </source>
</evidence>